<dbReference type="VEuPathDB" id="VectorBase:ISCI007326"/>
<evidence type="ECO:0000313" key="2">
    <source>
        <dbReference type="EMBL" id="EEC10284.1"/>
    </source>
</evidence>
<feature type="compositionally biased region" description="Basic and acidic residues" evidence="1">
    <location>
        <begin position="99"/>
        <end position="113"/>
    </location>
</feature>
<dbReference type="VEuPathDB" id="VectorBase:ISCW007326"/>
<dbReference type="PaxDb" id="6945-B7PUL2"/>
<gene>
    <name evidence="2" type="ORF">IscW_ISCW007326</name>
</gene>
<evidence type="ECO:0000313" key="4">
    <source>
        <dbReference type="Proteomes" id="UP000001555"/>
    </source>
</evidence>
<evidence type="ECO:0000313" key="3">
    <source>
        <dbReference type="EnsemblMetazoa" id="ISCW007326-PA"/>
    </source>
</evidence>
<dbReference type="Proteomes" id="UP000001555">
    <property type="component" value="Unassembled WGS sequence"/>
</dbReference>
<name>B7PUL2_IXOSC</name>
<sequence>MPNRRADNEHVAFCCQFLVRRCSSRAELRPPTRVAAAHERRWHISDRKWSLNGRTKVVRLPGNATVVPCRCCSLLWRLRVTPQDGRDRRGPLCRAMQRRQDPSCKTRLGERVSPDASAHGASEGDAPWLWEKPTGRLGEAVQ</sequence>
<dbReference type="EMBL" id="DS793288">
    <property type="protein sequence ID" value="EEC10284.1"/>
    <property type="molecule type" value="Genomic_DNA"/>
</dbReference>
<evidence type="ECO:0000256" key="1">
    <source>
        <dbReference type="SAM" id="MobiDB-lite"/>
    </source>
</evidence>
<dbReference type="InParanoid" id="B7PUL2"/>
<reference evidence="2 4" key="1">
    <citation type="submission" date="2008-03" db="EMBL/GenBank/DDBJ databases">
        <title>Annotation of Ixodes scapularis.</title>
        <authorList>
            <consortium name="Ixodes scapularis Genome Project Consortium"/>
            <person name="Caler E."/>
            <person name="Hannick L.I."/>
            <person name="Bidwell S."/>
            <person name="Joardar V."/>
            <person name="Thiagarajan M."/>
            <person name="Amedeo P."/>
            <person name="Galinsky K.J."/>
            <person name="Schobel S."/>
            <person name="Inman J."/>
            <person name="Hostetler J."/>
            <person name="Miller J."/>
            <person name="Hammond M."/>
            <person name="Megy K."/>
            <person name="Lawson D."/>
            <person name="Kodira C."/>
            <person name="Sutton G."/>
            <person name="Meyer J."/>
            <person name="Hill C.A."/>
            <person name="Birren B."/>
            <person name="Nene V."/>
            <person name="Collins F."/>
            <person name="Alarcon-Chaidez F."/>
            <person name="Wikel S."/>
            <person name="Strausberg R."/>
        </authorList>
    </citation>
    <scope>NUCLEOTIDE SEQUENCE [LARGE SCALE GENOMIC DNA]</scope>
    <source>
        <strain evidence="4">Wikel</strain>
        <strain evidence="2">Wikel colony</strain>
    </source>
</reference>
<organism>
    <name type="scientific">Ixodes scapularis</name>
    <name type="common">Black-legged tick</name>
    <name type="synonym">Deer tick</name>
    <dbReference type="NCBI Taxonomy" id="6945"/>
    <lineage>
        <taxon>Eukaryota</taxon>
        <taxon>Metazoa</taxon>
        <taxon>Ecdysozoa</taxon>
        <taxon>Arthropoda</taxon>
        <taxon>Chelicerata</taxon>
        <taxon>Arachnida</taxon>
        <taxon>Acari</taxon>
        <taxon>Parasitiformes</taxon>
        <taxon>Ixodida</taxon>
        <taxon>Ixodoidea</taxon>
        <taxon>Ixodidae</taxon>
        <taxon>Ixodinae</taxon>
        <taxon>Ixodes</taxon>
    </lineage>
</organism>
<reference evidence="3" key="2">
    <citation type="submission" date="2020-05" db="UniProtKB">
        <authorList>
            <consortium name="EnsemblMetazoa"/>
        </authorList>
    </citation>
    <scope>IDENTIFICATION</scope>
    <source>
        <strain evidence="3">wikel</strain>
    </source>
</reference>
<dbReference type="AlphaFoldDB" id="B7PUL2"/>
<proteinExistence type="predicted"/>
<dbReference type="EMBL" id="ABJB010949212">
    <property type="status" value="NOT_ANNOTATED_CDS"/>
    <property type="molecule type" value="Genomic_DNA"/>
</dbReference>
<dbReference type="EnsemblMetazoa" id="ISCW007326-RA">
    <property type="protein sequence ID" value="ISCW007326-PA"/>
    <property type="gene ID" value="ISCW007326"/>
</dbReference>
<feature type="region of interest" description="Disordered" evidence="1">
    <location>
        <begin position="99"/>
        <end position="142"/>
    </location>
</feature>
<accession>B7PUL2</accession>
<protein>
    <submittedName>
        <fullName evidence="2 3">Uncharacterized protein</fullName>
    </submittedName>
</protein>
<dbReference type="HOGENOM" id="CLU_1817920_0_0_1"/>
<keyword evidence="4" id="KW-1185">Reference proteome</keyword>